<evidence type="ECO:0000313" key="5">
    <source>
        <dbReference type="EMBL" id="GLG04624.1"/>
    </source>
</evidence>
<dbReference type="GO" id="GO:0008643">
    <property type="term" value="P:carbohydrate transport"/>
    <property type="evidence" value="ECO:0007669"/>
    <property type="project" value="InterPro"/>
</dbReference>
<evidence type="ECO:0000256" key="1">
    <source>
        <dbReference type="ARBA" id="ARBA00022448"/>
    </source>
</evidence>
<dbReference type="Pfam" id="PF17912">
    <property type="entry name" value="OB_MalK"/>
    <property type="match status" value="1"/>
</dbReference>
<reference evidence="5 6" key="1">
    <citation type="journal article" date="2023" name="Int. J. Syst. Evol. Microbiol.">
        <title>Sellimonas catena sp. nov., isolated from human faeces.</title>
        <authorList>
            <person name="Hisatomi A."/>
            <person name="Ohkuma M."/>
            <person name="Sakamoto M."/>
        </authorList>
    </citation>
    <scope>NUCLEOTIDE SEQUENCE [LARGE SCALE GENOMIC DNA]</scope>
    <source>
        <strain evidence="5 6">12EGH17</strain>
    </source>
</reference>
<evidence type="ECO:0000259" key="4">
    <source>
        <dbReference type="PROSITE" id="PS50893"/>
    </source>
</evidence>
<comment type="caution">
    <text evidence="5">The sequence shown here is derived from an EMBL/GenBank/DDBJ whole genome shotgun (WGS) entry which is preliminary data.</text>
</comment>
<sequence length="379" mass="42565">MSEITLRNVCKSYDKEHYAVKDFNLEIHDNEFVIFVGPSGCGKSTTLRMIAGLEEITSGELWIDKQLCNYVEPKDRDLSMVFQNYALYPQMTVYDNMAFALQIRKVPKNEIDQKVHEAAAILGIESLLKRRPGQLSGGQKQRVAIGSAIMRKPKAFLMDEPLSNLDAKLRAQMRVELADLHKRLGTTIIYVTHDQTEAMTLGTRIVVMKDGFIRQADAPRTIYEDPADLFVAGFIGSPSMNFMEGTIRKNGSGVDFVLASGQKLEVPQTKAALLAGQYADKKVILGIRPEHFSEEVKKEHANLNPSRCRLTGKVVVKEMLGSESIFYLKEQRAGEYAARLTVDTKGAPGDEMTLYVDMNRVHFFDADTEKNIFYHGGQQ</sequence>
<dbReference type="InterPro" id="IPR003439">
    <property type="entry name" value="ABC_transporter-like_ATP-bd"/>
</dbReference>
<dbReference type="InterPro" id="IPR047641">
    <property type="entry name" value="ABC_transpr_MalK/UgpC-like"/>
</dbReference>
<dbReference type="NCBIfam" id="NF008653">
    <property type="entry name" value="PRK11650.1"/>
    <property type="match status" value="1"/>
</dbReference>
<dbReference type="SMART" id="SM00382">
    <property type="entry name" value="AAA"/>
    <property type="match status" value="1"/>
</dbReference>
<dbReference type="InterPro" id="IPR012340">
    <property type="entry name" value="NA-bd_OB-fold"/>
</dbReference>
<accession>A0A9W6C5T1</accession>
<dbReference type="SUPFAM" id="SSF50331">
    <property type="entry name" value="MOP-like"/>
    <property type="match status" value="1"/>
</dbReference>
<dbReference type="EMBL" id="BSBO01000017">
    <property type="protein sequence ID" value="GLG04624.1"/>
    <property type="molecule type" value="Genomic_DNA"/>
</dbReference>
<dbReference type="RefSeq" id="WP_087166658.1">
    <property type="nucleotide sequence ID" value="NZ_BSBO01000017.1"/>
</dbReference>
<dbReference type="GO" id="GO:0055052">
    <property type="term" value="C:ATP-binding cassette (ABC) transporter complex, substrate-binding subunit-containing"/>
    <property type="evidence" value="ECO:0007669"/>
    <property type="project" value="TreeGrafter"/>
</dbReference>
<proteinExistence type="predicted"/>
<dbReference type="GO" id="GO:0140359">
    <property type="term" value="F:ABC-type transporter activity"/>
    <property type="evidence" value="ECO:0007669"/>
    <property type="project" value="InterPro"/>
</dbReference>
<dbReference type="PANTHER" id="PTHR43875:SF1">
    <property type="entry name" value="OSMOPROTECTIVE COMPOUNDS UPTAKE ATP-BINDING PROTEIN GGTA"/>
    <property type="match status" value="1"/>
</dbReference>
<name>A0A9W6C5T1_9FIRM</name>
<organism evidence="5 6">
    <name type="scientific">Sellimonas catena</name>
    <dbReference type="NCBI Taxonomy" id="2994035"/>
    <lineage>
        <taxon>Bacteria</taxon>
        <taxon>Bacillati</taxon>
        <taxon>Bacillota</taxon>
        <taxon>Clostridia</taxon>
        <taxon>Lachnospirales</taxon>
        <taxon>Lachnospiraceae</taxon>
        <taxon>Sellimonas</taxon>
    </lineage>
</organism>
<evidence type="ECO:0000256" key="2">
    <source>
        <dbReference type="ARBA" id="ARBA00022741"/>
    </source>
</evidence>
<dbReference type="Gene3D" id="2.40.50.100">
    <property type="match status" value="1"/>
</dbReference>
<dbReference type="GO" id="GO:0016887">
    <property type="term" value="F:ATP hydrolysis activity"/>
    <property type="evidence" value="ECO:0007669"/>
    <property type="project" value="InterPro"/>
</dbReference>
<dbReference type="PROSITE" id="PS50893">
    <property type="entry name" value="ABC_TRANSPORTER_2"/>
    <property type="match status" value="1"/>
</dbReference>
<keyword evidence="2" id="KW-0547">Nucleotide-binding</keyword>
<protein>
    <submittedName>
        <fullName evidence="5">Sugar ABC transporter ATP-binding protein</fullName>
    </submittedName>
</protein>
<feature type="domain" description="ABC transporter" evidence="4">
    <location>
        <begin position="4"/>
        <end position="235"/>
    </location>
</feature>
<dbReference type="FunFam" id="3.40.50.300:FF:000042">
    <property type="entry name" value="Maltose/maltodextrin ABC transporter, ATP-binding protein"/>
    <property type="match status" value="1"/>
</dbReference>
<gene>
    <name evidence="5" type="ORF">Selli1_17980</name>
</gene>
<evidence type="ECO:0000313" key="6">
    <source>
        <dbReference type="Proteomes" id="UP001145145"/>
    </source>
</evidence>
<evidence type="ECO:0000256" key="3">
    <source>
        <dbReference type="ARBA" id="ARBA00022840"/>
    </source>
</evidence>
<keyword evidence="6" id="KW-1185">Reference proteome</keyword>
<dbReference type="Proteomes" id="UP001145145">
    <property type="component" value="Unassembled WGS sequence"/>
</dbReference>
<dbReference type="CDD" id="cd03301">
    <property type="entry name" value="ABC_MalK_N"/>
    <property type="match status" value="1"/>
</dbReference>
<dbReference type="AlphaFoldDB" id="A0A9W6C5T1"/>
<dbReference type="InterPro" id="IPR027417">
    <property type="entry name" value="P-loop_NTPase"/>
</dbReference>
<dbReference type="SUPFAM" id="SSF52540">
    <property type="entry name" value="P-loop containing nucleoside triphosphate hydrolases"/>
    <property type="match status" value="1"/>
</dbReference>
<dbReference type="Pfam" id="PF00005">
    <property type="entry name" value="ABC_tran"/>
    <property type="match status" value="1"/>
</dbReference>
<dbReference type="InterPro" id="IPR040582">
    <property type="entry name" value="OB_MalK-like"/>
</dbReference>
<dbReference type="InterPro" id="IPR003593">
    <property type="entry name" value="AAA+_ATPase"/>
</dbReference>
<dbReference type="PROSITE" id="PS00211">
    <property type="entry name" value="ABC_TRANSPORTER_1"/>
    <property type="match status" value="1"/>
</dbReference>
<dbReference type="InterPro" id="IPR015855">
    <property type="entry name" value="ABC_transpr_MalK-like"/>
</dbReference>
<dbReference type="GO" id="GO:0005524">
    <property type="term" value="F:ATP binding"/>
    <property type="evidence" value="ECO:0007669"/>
    <property type="project" value="UniProtKB-KW"/>
</dbReference>
<keyword evidence="1" id="KW-0813">Transport</keyword>
<dbReference type="InterPro" id="IPR008995">
    <property type="entry name" value="Mo/tungstate-bd_C_term_dom"/>
</dbReference>
<dbReference type="Gene3D" id="2.40.50.140">
    <property type="entry name" value="Nucleic acid-binding proteins"/>
    <property type="match status" value="1"/>
</dbReference>
<dbReference type="Gene3D" id="3.40.50.300">
    <property type="entry name" value="P-loop containing nucleotide triphosphate hydrolases"/>
    <property type="match status" value="1"/>
</dbReference>
<dbReference type="PANTHER" id="PTHR43875">
    <property type="entry name" value="MALTODEXTRIN IMPORT ATP-BINDING PROTEIN MSMX"/>
    <property type="match status" value="1"/>
</dbReference>
<keyword evidence="3 5" id="KW-0067">ATP-binding</keyword>
<dbReference type="InterPro" id="IPR017871">
    <property type="entry name" value="ABC_transporter-like_CS"/>
</dbReference>